<protein>
    <recommendedName>
        <fullName evidence="5">Peptidase M23</fullName>
    </recommendedName>
</protein>
<reference evidence="3 4" key="1">
    <citation type="submission" date="2020-03" db="EMBL/GenBank/DDBJ databases">
        <title>Complete genome sequence of Monaibacterium sp. ALG8 with diverse plasmids.</title>
        <authorList>
            <person name="Sun C."/>
        </authorList>
    </citation>
    <scope>NUCLEOTIDE SEQUENCE [LARGE SCALE GENOMIC DNA]</scope>
    <source>
        <strain evidence="3 4">ALG8</strain>
    </source>
</reference>
<keyword evidence="2" id="KW-0732">Signal</keyword>
<evidence type="ECO:0000256" key="2">
    <source>
        <dbReference type="SAM" id="SignalP"/>
    </source>
</evidence>
<evidence type="ECO:0000313" key="4">
    <source>
        <dbReference type="Proteomes" id="UP000500791"/>
    </source>
</evidence>
<feature type="signal peptide" evidence="2">
    <location>
        <begin position="1"/>
        <end position="17"/>
    </location>
</feature>
<evidence type="ECO:0008006" key="5">
    <source>
        <dbReference type="Google" id="ProtNLM"/>
    </source>
</evidence>
<gene>
    <name evidence="3" type="ORF">G8E03_10715</name>
</gene>
<accession>A0A6G7VMF4</accession>
<keyword evidence="1" id="KW-0812">Transmembrane</keyword>
<dbReference type="AlphaFoldDB" id="A0A6G7VMF4"/>
<proteinExistence type="predicted"/>
<keyword evidence="1" id="KW-1133">Transmembrane helix</keyword>
<name>A0A6G7VMF4_9RHOB</name>
<dbReference type="Proteomes" id="UP000500791">
    <property type="component" value="Chromosome"/>
</dbReference>
<evidence type="ECO:0000256" key="1">
    <source>
        <dbReference type="SAM" id="Phobius"/>
    </source>
</evidence>
<sequence>MKSIVLILASLPGAALAHGGSVVHAHPHGAEGLIAGLAVIAIAAGLAWLRR</sequence>
<dbReference type="RefSeq" id="WP_166191512.1">
    <property type="nucleotide sequence ID" value="NZ_CP049811.1"/>
</dbReference>
<organism evidence="3 4">
    <name type="scientific">Pontivivens nitratireducens</name>
    <dbReference type="NCBI Taxonomy" id="2758038"/>
    <lineage>
        <taxon>Bacteria</taxon>
        <taxon>Pseudomonadati</taxon>
        <taxon>Pseudomonadota</taxon>
        <taxon>Alphaproteobacteria</taxon>
        <taxon>Rhodobacterales</taxon>
        <taxon>Paracoccaceae</taxon>
        <taxon>Pontivivens</taxon>
    </lineage>
</organism>
<evidence type="ECO:0000313" key="3">
    <source>
        <dbReference type="EMBL" id="QIK41201.1"/>
    </source>
</evidence>
<feature type="transmembrane region" description="Helical" evidence="1">
    <location>
        <begin position="29"/>
        <end position="49"/>
    </location>
</feature>
<dbReference type="EMBL" id="CP049811">
    <property type="protein sequence ID" value="QIK41201.1"/>
    <property type="molecule type" value="Genomic_DNA"/>
</dbReference>
<keyword evidence="1" id="KW-0472">Membrane</keyword>
<dbReference type="KEGG" id="mon:G8E03_10715"/>
<feature type="chain" id="PRO_5026081008" description="Peptidase M23" evidence="2">
    <location>
        <begin position="18"/>
        <end position="51"/>
    </location>
</feature>
<keyword evidence="4" id="KW-1185">Reference proteome</keyword>